<keyword evidence="3" id="KW-0547">Nucleotide-binding</keyword>
<dbReference type="PANTHER" id="PTHR19211">
    <property type="entry name" value="ATP-BINDING TRANSPORT PROTEIN-RELATED"/>
    <property type="match status" value="1"/>
</dbReference>
<dbReference type="SMART" id="SM00382">
    <property type="entry name" value="AAA"/>
    <property type="match status" value="2"/>
</dbReference>
<accession>A0ABS6W8T2</accession>
<dbReference type="InterPro" id="IPR017871">
    <property type="entry name" value="ABC_transporter-like_CS"/>
</dbReference>
<protein>
    <submittedName>
        <fullName evidence="3">ABC-F family ATP-binding cassette domain-containing protein</fullName>
    </submittedName>
</protein>
<dbReference type="PANTHER" id="PTHR19211:SF14">
    <property type="entry name" value="ATP-BINDING CASSETTE SUB-FAMILY F MEMBER 1"/>
    <property type="match status" value="1"/>
</dbReference>
<comment type="caution">
    <text evidence="3">The sequence shown here is derived from an EMBL/GenBank/DDBJ whole genome shotgun (WGS) entry which is preliminary data.</text>
</comment>
<proteinExistence type="predicted"/>
<feature type="domain" description="ABC transporter" evidence="2">
    <location>
        <begin position="2"/>
        <end position="210"/>
    </location>
</feature>
<dbReference type="InterPro" id="IPR050611">
    <property type="entry name" value="ABCF"/>
</dbReference>
<evidence type="ECO:0000313" key="3">
    <source>
        <dbReference type="EMBL" id="MBW3082915.1"/>
    </source>
</evidence>
<evidence type="ECO:0000256" key="1">
    <source>
        <dbReference type="ARBA" id="ARBA00022737"/>
    </source>
</evidence>
<dbReference type="PROSITE" id="PS00211">
    <property type="entry name" value="ABC_TRANSPORTER_1"/>
    <property type="match status" value="1"/>
</dbReference>
<keyword evidence="4" id="KW-1185">Reference proteome</keyword>
<dbReference type="Pfam" id="PF00005">
    <property type="entry name" value="ABC_tran"/>
    <property type="match status" value="2"/>
</dbReference>
<organism evidence="3 4">
    <name type="scientific">Bifidobacterium phasiani</name>
    <dbReference type="NCBI Taxonomy" id="2834431"/>
    <lineage>
        <taxon>Bacteria</taxon>
        <taxon>Bacillati</taxon>
        <taxon>Actinomycetota</taxon>
        <taxon>Actinomycetes</taxon>
        <taxon>Bifidobacteriales</taxon>
        <taxon>Bifidobacteriaceae</taxon>
        <taxon>Bifidobacterium</taxon>
    </lineage>
</organism>
<dbReference type="EMBL" id="JAHBBD010000011">
    <property type="protein sequence ID" value="MBW3082915.1"/>
    <property type="molecule type" value="Genomic_DNA"/>
</dbReference>
<keyword evidence="1" id="KW-0677">Repeat</keyword>
<name>A0ABS6W8T2_9BIFI</name>
<gene>
    <name evidence="3" type="ORF">KIH73_05945</name>
</gene>
<dbReference type="PROSITE" id="PS50893">
    <property type="entry name" value="ABC_TRANSPORTER_2"/>
    <property type="match status" value="1"/>
</dbReference>
<sequence length="533" mass="56810">MLTLSHIAYTYPSAPEPLFEDVSVSLSRGWTAVLGDNGIGKSTLARVAAGLLRPDRGVVAPAPDGLAVAYCPQSTDERPGNLDDVAADWSPEAMAVRQALGIDEGWLYRYDTLSGGEAKRVQIACAMAARPDVLVLDEPSNHVDEPTRAAIVAAMRRFRGIGVLISHDVELIDATCGRCVMFERRHVDGRNVSVVTTYQGGYTQAAAQRDANDARDVDRLNAARREAARLREAQSARLAKVQRADAMRERGGRRIGAKDNDARYRLHLAKATSLDSGVSRAYAQLDGRVAAAERKAASLSVAAKRYDGDIWLDAGPSHRRELVRIGPGLIRFGGDGAVEEAAAPCRTMCPASALHADGSLWRVEAAAIPAGGVAEPGVAIPLLSLGPRDHVGLVGPNGLGKSTVVCALLRAAADVPTLVVAQDTGPRDARRALSRLRRLEPGQRARVLGAFAQLNADPERLLAGESPSPGELRKLLLCLGLLDRPQLIVMDEPTNHLDLGSKQALARVLAGYPGALVVVSHERWFVEQVTAAA</sequence>
<dbReference type="InterPro" id="IPR003439">
    <property type="entry name" value="ABC_transporter-like_ATP-bd"/>
</dbReference>
<evidence type="ECO:0000259" key="2">
    <source>
        <dbReference type="PROSITE" id="PS50893"/>
    </source>
</evidence>
<evidence type="ECO:0000313" key="4">
    <source>
        <dbReference type="Proteomes" id="UP000812844"/>
    </source>
</evidence>
<dbReference type="InterPro" id="IPR003593">
    <property type="entry name" value="AAA+_ATPase"/>
</dbReference>
<keyword evidence="3" id="KW-0067">ATP-binding</keyword>
<dbReference type="GO" id="GO:0005524">
    <property type="term" value="F:ATP binding"/>
    <property type="evidence" value="ECO:0007669"/>
    <property type="project" value="UniProtKB-KW"/>
</dbReference>
<dbReference type="Proteomes" id="UP000812844">
    <property type="component" value="Unassembled WGS sequence"/>
</dbReference>
<reference evidence="3 4" key="1">
    <citation type="submission" date="2021-05" db="EMBL/GenBank/DDBJ databases">
        <title>Phylogenetic classification of ten novel species belonging to the genus Bifidobacterium comprising B. colchicus sp. nov., B. abeli sp. nov., B. bicoloris sp. nov., B. guerezis sp. nov., B. rosaliae sp. nov., B. santillanensis sp. nov., B. argentati sp. nov., B. amazzoni sp. nov., B. pluviali sp. nov., and B. pinnaculum sp. nov.</title>
        <authorList>
            <person name="Lugli G.A."/>
            <person name="Ruiz Garcia L."/>
            <person name="Margolles A."/>
            <person name="Ventura M."/>
        </authorList>
    </citation>
    <scope>NUCLEOTIDE SEQUENCE [LARGE SCALE GENOMIC DNA]</scope>
    <source>
        <strain evidence="3 4">6T3</strain>
    </source>
</reference>